<evidence type="ECO:0000313" key="3">
    <source>
        <dbReference type="Proteomes" id="UP000504636"/>
    </source>
</evidence>
<keyword evidence="3" id="KW-1185">Reference proteome</keyword>
<accession>A0A6A6Z4E3</accession>
<reference evidence="2 4" key="1">
    <citation type="journal article" date="2020" name="Stud. Mycol.">
        <title>101 Dothideomycetes genomes: a test case for predicting lifestyles and emergence of pathogens.</title>
        <authorList>
            <person name="Haridas S."/>
            <person name="Albert R."/>
            <person name="Binder M."/>
            <person name="Bloem J."/>
            <person name="Labutti K."/>
            <person name="Salamov A."/>
            <person name="Andreopoulos B."/>
            <person name="Baker S."/>
            <person name="Barry K."/>
            <person name="Bills G."/>
            <person name="Bluhm B."/>
            <person name="Cannon C."/>
            <person name="Castanera R."/>
            <person name="Culley D."/>
            <person name="Daum C."/>
            <person name="Ezra D."/>
            <person name="Gonzalez J."/>
            <person name="Henrissat B."/>
            <person name="Kuo A."/>
            <person name="Liang C."/>
            <person name="Lipzen A."/>
            <person name="Lutzoni F."/>
            <person name="Magnuson J."/>
            <person name="Mondo S."/>
            <person name="Nolan M."/>
            <person name="Ohm R."/>
            <person name="Pangilinan J."/>
            <person name="Park H.-J."/>
            <person name="Ramirez L."/>
            <person name="Alfaro M."/>
            <person name="Sun H."/>
            <person name="Tritt A."/>
            <person name="Yoshinaga Y."/>
            <person name="Zwiers L.-H."/>
            <person name="Turgeon B."/>
            <person name="Goodwin S."/>
            <person name="Spatafora J."/>
            <person name="Crous P."/>
            <person name="Grigoriev I."/>
        </authorList>
    </citation>
    <scope>NUCLEOTIDE SEQUENCE</scope>
    <source>
        <strain evidence="2 4">CBS 304.34</strain>
    </source>
</reference>
<proteinExistence type="predicted"/>
<keyword evidence="1" id="KW-0812">Transmembrane</keyword>
<feature type="transmembrane region" description="Helical" evidence="1">
    <location>
        <begin position="265"/>
        <end position="287"/>
    </location>
</feature>
<dbReference type="Proteomes" id="UP000504636">
    <property type="component" value="Unplaced"/>
</dbReference>
<keyword evidence="1" id="KW-0472">Membrane</keyword>
<evidence type="ECO:0000313" key="2">
    <source>
        <dbReference type="EMBL" id="KAF2815154.1"/>
    </source>
</evidence>
<reference evidence="4" key="2">
    <citation type="submission" date="2020-04" db="EMBL/GenBank/DDBJ databases">
        <authorList>
            <consortium name="NCBI Genome Project"/>
        </authorList>
    </citation>
    <scope>NUCLEOTIDE SEQUENCE</scope>
    <source>
        <strain evidence="4">CBS 304.34</strain>
    </source>
</reference>
<keyword evidence="1" id="KW-1133">Transmembrane helix</keyword>
<protein>
    <submittedName>
        <fullName evidence="2 4">Uncharacterized protein</fullName>
    </submittedName>
</protein>
<dbReference type="GeneID" id="54465910"/>
<evidence type="ECO:0000313" key="4">
    <source>
        <dbReference type="RefSeq" id="XP_033582118.1"/>
    </source>
</evidence>
<dbReference type="EMBL" id="MU003694">
    <property type="protein sequence ID" value="KAF2815154.1"/>
    <property type="molecule type" value="Genomic_DNA"/>
</dbReference>
<gene>
    <name evidence="2 4" type="ORF">BDZ99DRAFT_515904</name>
</gene>
<organism evidence="2">
    <name type="scientific">Mytilinidion resinicola</name>
    <dbReference type="NCBI Taxonomy" id="574789"/>
    <lineage>
        <taxon>Eukaryota</taxon>
        <taxon>Fungi</taxon>
        <taxon>Dikarya</taxon>
        <taxon>Ascomycota</taxon>
        <taxon>Pezizomycotina</taxon>
        <taxon>Dothideomycetes</taxon>
        <taxon>Pleosporomycetidae</taxon>
        <taxon>Mytilinidiales</taxon>
        <taxon>Mytilinidiaceae</taxon>
        <taxon>Mytilinidion</taxon>
    </lineage>
</organism>
<feature type="transmembrane region" description="Helical" evidence="1">
    <location>
        <begin position="236"/>
        <end position="253"/>
    </location>
</feature>
<feature type="transmembrane region" description="Helical" evidence="1">
    <location>
        <begin position="182"/>
        <end position="203"/>
    </location>
</feature>
<name>A0A6A6Z4E3_9PEZI</name>
<reference evidence="4" key="3">
    <citation type="submission" date="2025-04" db="UniProtKB">
        <authorList>
            <consortium name="RefSeq"/>
        </authorList>
    </citation>
    <scope>IDENTIFICATION</scope>
    <source>
        <strain evidence="4">CBS 304.34</strain>
    </source>
</reference>
<dbReference type="RefSeq" id="XP_033582118.1">
    <property type="nucleotide sequence ID" value="XM_033725017.1"/>
</dbReference>
<dbReference type="AlphaFoldDB" id="A0A6A6Z4E3"/>
<sequence>MPSMKREAKGYTLSNVTVAMDDAVVDVYVIGPEYARKQKFVLRNPDINFEAVIEICHPPHDEFVYDSNHDTCLLLDTHETLDMELDHLELKGACLKVCQATNSPSGVRCVELLYNCPVRVYVRLFQNTLAPSSDTLPVLEASLLKHFELTVQYDDSQLKVKLPITREPTHLEMYQPFFLLKYPIILLSGILEVVAIVLIILIAKDTFAKSSAMTRTAMVLICCRLLPHHWGILPNLHLLFLKILPIPLFLAARAREHHFSRLDKFYIAMDIGAILASFCGICVLYCIWTPLAYRAYLGSLGSHWPTSLMSTSFVRRMQAFEERISRIRFVREIFGCGFLEENGLRGRTNIDAIHKFTWNMCEGTWWWLRLWYQDHNFLAVVETVMEYGREKT</sequence>
<evidence type="ECO:0000256" key="1">
    <source>
        <dbReference type="SAM" id="Phobius"/>
    </source>
</evidence>